<accession>A0A1V6T630</accession>
<protein>
    <submittedName>
        <fullName evidence="2">Uncharacterized protein</fullName>
    </submittedName>
</protein>
<keyword evidence="1" id="KW-1133">Transmembrane helix</keyword>
<dbReference type="EMBL" id="MLKD01000011">
    <property type="protein sequence ID" value="OQE21835.1"/>
    <property type="molecule type" value="Genomic_DNA"/>
</dbReference>
<keyword evidence="1" id="KW-0472">Membrane</keyword>
<evidence type="ECO:0000313" key="2">
    <source>
        <dbReference type="EMBL" id="OQE21835.1"/>
    </source>
</evidence>
<keyword evidence="1" id="KW-0812">Transmembrane</keyword>
<name>A0A1V6T630_9EURO</name>
<keyword evidence="3" id="KW-1185">Reference proteome</keyword>
<dbReference type="OrthoDB" id="3156807at2759"/>
<comment type="caution">
    <text evidence="2">The sequence shown here is derived from an EMBL/GenBank/DDBJ whole genome shotgun (WGS) entry which is preliminary data.</text>
</comment>
<reference evidence="3" key="1">
    <citation type="journal article" date="2017" name="Nat. Microbiol.">
        <title>Global analysis of biosynthetic gene clusters reveals vast potential of secondary metabolite production in Penicillium species.</title>
        <authorList>
            <person name="Nielsen J.C."/>
            <person name="Grijseels S."/>
            <person name="Prigent S."/>
            <person name="Ji B."/>
            <person name="Dainat J."/>
            <person name="Nielsen K.F."/>
            <person name="Frisvad J.C."/>
            <person name="Workman M."/>
            <person name="Nielsen J."/>
        </authorList>
    </citation>
    <scope>NUCLEOTIDE SEQUENCE [LARGE SCALE GENOMIC DNA]</scope>
    <source>
        <strain evidence="3">IBT 24891</strain>
    </source>
</reference>
<dbReference type="STRING" id="303698.A0A1V6T630"/>
<dbReference type="Proteomes" id="UP000191285">
    <property type="component" value="Unassembled WGS sequence"/>
</dbReference>
<proteinExistence type="predicted"/>
<organism evidence="2 3">
    <name type="scientific">Penicillium steckii</name>
    <dbReference type="NCBI Taxonomy" id="303698"/>
    <lineage>
        <taxon>Eukaryota</taxon>
        <taxon>Fungi</taxon>
        <taxon>Dikarya</taxon>
        <taxon>Ascomycota</taxon>
        <taxon>Pezizomycotina</taxon>
        <taxon>Eurotiomycetes</taxon>
        <taxon>Eurotiomycetidae</taxon>
        <taxon>Eurotiales</taxon>
        <taxon>Aspergillaceae</taxon>
        <taxon>Penicillium</taxon>
    </lineage>
</organism>
<gene>
    <name evidence="2" type="ORF">PENSTE_c011G00031</name>
</gene>
<evidence type="ECO:0000313" key="3">
    <source>
        <dbReference type="Proteomes" id="UP000191285"/>
    </source>
</evidence>
<sequence length="338" mass="39272">MIAELAADYTNNGKWVELYKLFASSGQVIDAVDTVIQYTLLDQIDHEVFKEVWNFYIIDVIWRHSEMGLKSSDSKDALRVLEDSVQRSPNLGDSDLETLMLPAITWAKQKLSEAVSLLDAHARDLIRVTLPQSCLFFLPFTGRRRFWIQSLEREVIFVSALEHSPRDIRILQSELVENPTWKCVAACWEEFLFYRIDRDWLDIQTFTGILEQTHLAYLSGRGTMSVFGRTLMRKINCILSRHSYHGHPLIATKMALFAFEKIFRAAPNIRNKSAKLEMRSALSDFIRASDLARNIVMWNIYPVLNVIEVGITAFLWALLQNQHLEMFKKLRLYVPLRR</sequence>
<dbReference type="AlphaFoldDB" id="A0A1V6T630"/>
<feature type="transmembrane region" description="Helical" evidence="1">
    <location>
        <begin position="296"/>
        <end position="319"/>
    </location>
</feature>
<evidence type="ECO:0000256" key="1">
    <source>
        <dbReference type="SAM" id="Phobius"/>
    </source>
</evidence>